<evidence type="ECO:0000313" key="3">
    <source>
        <dbReference type="Proteomes" id="UP000815325"/>
    </source>
</evidence>
<comment type="caution">
    <text evidence="2">The sequence shown here is derived from an EMBL/GenBank/DDBJ whole genome shotgun (WGS) entry which is preliminary data.</text>
</comment>
<gene>
    <name evidence="2" type="ORF">DUNSADRAFT_7431</name>
</gene>
<feature type="compositionally biased region" description="Basic residues" evidence="1">
    <location>
        <begin position="408"/>
        <end position="417"/>
    </location>
</feature>
<feature type="compositionally biased region" description="Polar residues" evidence="1">
    <location>
        <begin position="1"/>
        <end position="11"/>
    </location>
</feature>
<protein>
    <recommendedName>
        <fullName evidence="4">Encoded protein</fullName>
    </recommendedName>
</protein>
<sequence length="417" mass="42983">QVRNSRTQTLFGSGGNHGRDTPEATKTLSITKATAFKSNACADDCSSSGRGEHDIDVALVTEAPLAHARPHAFANFVKATDPAKAEEVRILSNIKRHEIIPCSCAPAQVTAPAASGAIRIHPEYHQVSQNHPLLTRTFMLLLVAPAQATAPVVAEATRMMTLQKKRGARTRIALLGASARGSATGSVTVMAAGTGIGIGIEIGIGTESGSVVEARAAAGIEIGRRSESGSGSVAATHATESASVMLTATAIATATGIVATGGLIAPARALAETERGTEIGIGIGTGTPAQPARLPPKTASVNESAIRNVTRNASVTRRTRSIIKRRLLHGMSARSASVAEAESASVRSGEVGNAARVGVQSQHLLLLGRKGAARSAKEVGRVRTARRAAASAVGRAPHPRLLPSQQSRARRRRAGSD</sequence>
<name>A0ABQ7GLF4_DUNSA</name>
<feature type="compositionally biased region" description="Low complexity" evidence="1">
    <location>
        <begin position="387"/>
        <end position="396"/>
    </location>
</feature>
<reference evidence="2" key="1">
    <citation type="submission" date="2017-08" db="EMBL/GenBank/DDBJ databases">
        <authorList>
            <person name="Polle J.E."/>
            <person name="Barry K."/>
            <person name="Cushman J."/>
            <person name="Schmutz J."/>
            <person name="Tran D."/>
            <person name="Hathwaick L.T."/>
            <person name="Yim W.C."/>
            <person name="Jenkins J."/>
            <person name="Mckie-Krisberg Z.M."/>
            <person name="Prochnik S."/>
            <person name="Lindquist E."/>
            <person name="Dockter R.B."/>
            <person name="Adam C."/>
            <person name="Molina H."/>
            <person name="Bunkerborg J."/>
            <person name="Jin E."/>
            <person name="Buchheim M."/>
            <person name="Magnuson J."/>
        </authorList>
    </citation>
    <scope>NUCLEOTIDE SEQUENCE</scope>
    <source>
        <strain evidence="2">CCAP 19/18</strain>
    </source>
</reference>
<evidence type="ECO:0000313" key="2">
    <source>
        <dbReference type="EMBL" id="KAF5835443.1"/>
    </source>
</evidence>
<proteinExistence type="predicted"/>
<dbReference type="Proteomes" id="UP000815325">
    <property type="component" value="Unassembled WGS sequence"/>
</dbReference>
<feature type="non-terminal residue" evidence="2">
    <location>
        <position position="1"/>
    </location>
</feature>
<feature type="region of interest" description="Disordered" evidence="1">
    <location>
        <begin position="378"/>
        <end position="417"/>
    </location>
</feature>
<dbReference type="EMBL" id="MU069705">
    <property type="protein sequence ID" value="KAF5835443.1"/>
    <property type="molecule type" value="Genomic_DNA"/>
</dbReference>
<accession>A0ABQ7GLF4</accession>
<feature type="region of interest" description="Disordered" evidence="1">
    <location>
        <begin position="1"/>
        <end position="23"/>
    </location>
</feature>
<evidence type="ECO:0008006" key="4">
    <source>
        <dbReference type="Google" id="ProtNLM"/>
    </source>
</evidence>
<organism evidence="2 3">
    <name type="scientific">Dunaliella salina</name>
    <name type="common">Green alga</name>
    <name type="synonym">Protococcus salinus</name>
    <dbReference type="NCBI Taxonomy" id="3046"/>
    <lineage>
        <taxon>Eukaryota</taxon>
        <taxon>Viridiplantae</taxon>
        <taxon>Chlorophyta</taxon>
        <taxon>core chlorophytes</taxon>
        <taxon>Chlorophyceae</taxon>
        <taxon>CS clade</taxon>
        <taxon>Chlamydomonadales</taxon>
        <taxon>Dunaliellaceae</taxon>
        <taxon>Dunaliella</taxon>
    </lineage>
</organism>
<evidence type="ECO:0000256" key="1">
    <source>
        <dbReference type="SAM" id="MobiDB-lite"/>
    </source>
</evidence>
<keyword evidence="3" id="KW-1185">Reference proteome</keyword>